<sequence length="385" mass="41549">MFTPRVSSFYSVDDFHHAARRRLPPFVYDVVAGGASHELALRRNIKAFNDIVIVPRIGLDTSVITTEVTFFGVKYAAPFGIAPLGLCGLVHPNGDILLAKAAAKFRIPYVASTTASISVEKIADACGVAPWFQLYASKSAELTYQLIDRVERLGCPVLIVTVDTAAAGRRLRDLHNGLTLPFHLNARHLVQAASSPIWGIRRLLAGNVRFPNIEDASQKGKKLPFADLMAMQTGGILDWTVLRQVRQRWSGIMLLKGVLSPADAVFAESIGVDGLILSNHGGRQLDCAPAPISVLPDIVSTNLRKKFLAVDSGVRSGGDVVKALVRGADMAFFGRAFLFALAAGGEKCIDQLINILLEETRNTMALSGILSADAKSRSNFGDTEK</sequence>
<dbReference type="PANTHER" id="PTHR10578">
    <property type="entry name" value="S -2-HYDROXY-ACID OXIDASE-RELATED"/>
    <property type="match status" value="1"/>
</dbReference>
<evidence type="ECO:0000256" key="6">
    <source>
        <dbReference type="PIRSR" id="PIRSR000138-1"/>
    </source>
</evidence>
<evidence type="ECO:0000259" key="8">
    <source>
        <dbReference type="PROSITE" id="PS51349"/>
    </source>
</evidence>
<evidence type="ECO:0000313" key="9">
    <source>
        <dbReference type="EMBL" id="PXX33692.1"/>
    </source>
</evidence>
<evidence type="ECO:0000256" key="5">
    <source>
        <dbReference type="ARBA" id="ARBA00024042"/>
    </source>
</evidence>
<feature type="binding site" evidence="7">
    <location>
        <position position="283"/>
    </location>
    <ligand>
        <name>glyoxylate</name>
        <dbReference type="ChEBI" id="CHEBI:36655"/>
    </ligand>
</feature>
<protein>
    <submittedName>
        <fullName evidence="9">L-lactate dehydrogenase (Cytochrome)/(S)-mandelate dehydrogenase</fullName>
    </submittedName>
</protein>
<keyword evidence="4" id="KW-0560">Oxidoreductase</keyword>
<dbReference type="GO" id="GO:0004459">
    <property type="term" value="F:L-lactate dehydrogenase (NAD+) activity"/>
    <property type="evidence" value="ECO:0007669"/>
    <property type="project" value="TreeGrafter"/>
</dbReference>
<evidence type="ECO:0000256" key="7">
    <source>
        <dbReference type="PIRSR" id="PIRSR000138-2"/>
    </source>
</evidence>
<dbReference type="PIRSF" id="PIRSF000138">
    <property type="entry name" value="Al-hdrx_acd_dh"/>
    <property type="match status" value="1"/>
</dbReference>
<dbReference type="PROSITE" id="PS51349">
    <property type="entry name" value="FMN_HYDROXY_ACID_DH_2"/>
    <property type="match status" value="1"/>
</dbReference>
<dbReference type="InterPro" id="IPR000262">
    <property type="entry name" value="FMN-dep_DH"/>
</dbReference>
<comment type="caution">
    <text evidence="9">The sequence shown here is derived from an EMBL/GenBank/DDBJ whole genome shotgun (WGS) entry which is preliminary data.</text>
</comment>
<feature type="binding site" evidence="7">
    <location>
        <position position="256"/>
    </location>
    <ligand>
        <name>FMN</name>
        <dbReference type="ChEBI" id="CHEBI:58210"/>
    </ligand>
</feature>
<comment type="cofactor">
    <cofactor evidence="1">
        <name>FMN</name>
        <dbReference type="ChEBI" id="CHEBI:58210"/>
    </cofactor>
</comment>
<dbReference type="PROSITE" id="PS00557">
    <property type="entry name" value="FMN_HYDROXY_ACID_DH_1"/>
    <property type="match status" value="1"/>
</dbReference>
<dbReference type="GO" id="GO:0010181">
    <property type="term" value="F:FMN binding"/>
    <property type="evidence" value="ECO:0007669"/>
    <property type="project" value="InterPro"/>
</dbReference>
<dbReference type="GO" id="GO:0009060">
    <property type="term" value="P:aerobic respiration"/>
    <property type="evidence" value="ECO:0007669"/>
    <property type="project" value="TreeGrafter"/>
</dbReference>
<feature type="binding site" evidence="7">
    <location>
        <position position="278"/>
    </location>
    <ligand>
        <name>FMN</name>
        <dbReference type="ChEBI" id="CHEBI:58210"/>
    </ligand>
</feature>
<feature type="binding site" evidence="7">
    <location>
        <position position="170"/>
    </location>
    <ligand>
        <name>glyoxylate</name>
        <dbReference type="ChEBI" id="CHEBI:36655"/>
    </ligand>
</feature>
<dbReference type="CDD" id="cd02809">
    <property type="entry name" value="alpha_hydroxyacid_oxid_FMN"/>
    <property type="match status" value="1"/>
</dbReference>
<name>A0A318IJK4_9BURK</name>
<comment type="similarity">
    <text evidence="5">Belongs to the FMN-dependent alpha-hydroxy acid dehydrogenase family.</text>
</comment>
<accession>A0A318IJK4</accession>
<gene>
    <name evidence="9" type="ORF">DFR42_1323</name>
</gene>
<feature type="binding site" evidence="7">
    <location>
        <position position="161"/>
    </location>
    <ligand>
        <name>FMN</name>
        <dbReference type="ChEBI" id="CHEBI:58210"/>
    </ligand>
</feature>
<feature type="binding site" evidence="7">
    <location>
        <position position="280"/>
    </location>
    <ligand>
        <name>glyoxylate</name>
        <dbReference type="ChEBI" id="CHEBI:36655"/>
    </ligand>
</feature>
<dbReference type="InterPro" id="IPR012133">
    <property type="entry name" value="Alpha-hydoxy_acid_DH_FMN"/>
</dbReference>
<evidence type="ECO:0000256" key="3">
    <source>
        <dbReference type="ARBA" id="ARBA00022643"/>
    </source>
</evidence>
<proteinExistence type="inferred from homology"/>
<evidence type="ECO:0000313" key="10">
    <source>
        <dbReference type="Proteomes" id="UP000247792"/>
    </source>
</evidence>
<dbReference type="EMBL" id="QJKB01000032">
    <property type="protein sequence ID" value="PXX33692.1"/>
    <property type="molecule type" value="Genomic_DNA"/>
</dbReference>
<dbReference type="InterPro" id="IPR013785">
    <property type="entry name" value="Aldolase_TIM"/>
</dbReference>
<dbReference type="GO" id="GO:0005886">
    <property type="term" value="C:plasma membrane"/>
    <property type="evidence" value="ECO:0007669"/>
    <property type="project" value="TreeGrafter"/>
</dbReference>
<dbReference type="PANTHER" id="PTHR10578:SF107">
    <property type="entry name" value="2-HYDROXYACID OXIDASE 1"/>
    <property type="match status" value="1"/>
</dbReference>
<feature type="binding site" evidence="7">
    <location>
        <position position="133"/>
    </location>
    <ligand>
        <name>FMN</name>
        <dbReference type="ChEBI" id="CHEBI:58210"/>
    </ligand>
</feature>
<feature type="active site" description="Proton acceptor" evidence="6">
    <location>
        <position position="280"/>
    </location>
</feature>
<dbReference type="AlphaFoldDB" id="A0A318IJK4"/>
<keyword evidence="2 7" id="KW-0285">Flavoprotein</keyword>
<reference evidence="9 10" key="1">
    <citation type="submission" date="2018-05" db="EMBL/GenBank/DDBJ databases">
        <title>Genomic Encyclopedia of Type Strains, Phase IV (KMG-IV): sequencing the most valuable type-strain genomes for metagenomic binning, comparative biology and taxonomic classification.</title>
        <authorList>
            <person name="Goeker M."/>
        </authorList>
    </citation>
    <scope>NUCLEOTIDE SEQUENCE [LARGE SCALE GENOMIC DNA]</scope>
    <source>
        <strain evidence="9 10">DSM 19792</strain>
    </source>
</reference>
<evidence type="ECO:0000256" key="4">
    <source>
        <dbReference type="ARBA" id="ARBA00023002"/>
    </source>
</evidence>
<feature type="binding site" evidence="7">
    <location>
        <begin position="83"/>
        <end position="85"/>
    </location>
    <ligand>
        <name>FMN</name>
        <dbReference type="ChEBI" id="CHEBI:58210"/>
    </ligand>
</feature>
<dbReference type="InterPro" id="IPR008259">
    <property type="entry name" value="FMN_hydac_DH_AS"/>
</dbReference>
<feature type="binding site" evidence="7">
    <location>
        <position position="135"/>
    </location>
    <ligand>
        <name>glyoxylate</name>
        <dbReference type="ChEBI" id="CHEBI:36655"/>
    </ligand>
</feature>
<keyword evidence="3 7" id="KW-0288">FMN</keyword>
<dbReference type="Pfam" id="PF01070">
    <property type="entry name" value="FMN_dh"/>
    <property type="match status" value="1"/>
</dbReference>
<feature type="binding site" evidence="7">
    <location>
        <begin position="334"/>
        <end position="335"/>
    </location>
    <ligand>
        <name>FMN</name>
        <dbReference type="ChEBI" id="CHEBI:58210"/>
    </ligand>
</feature>
<feature type="domain" description="FMN hydroxy acid dehydrogenase" evidence="8">
    <location>
        <begin position="4"/>
        <end position="385"/>
    </location>
</feature>
<dbReference type="Proteomes" id="UP000247792">
    <property type="component" value="Unassembled WGS sequence"/>
</dbReference>
<evidence type="ECO:0000256" key="1">
    <source>
        <dbReference type="ARBA" id="ARBA00001917"/>
    </source>
</evidence>
<dbReference type="RefSeq" id="WP_281275204.1">
    <property type="nucleotide sequence ID" value="NZ_QJKB01000032.1"/>
</dbReference>
<keyword evidence="10" id="KW-1185">Reference proteome</keyword>
<dbReference type="SUPFAM" id="SSF51395">
    <property type="entry name" value="FMN-linked oxidoreductases"/>
    <property type="match status" value="1"/>
</dbReference>
<feature type="binding site" evidence="7">
    <location>
        <position position="112"/>
    </location>
    <ligand>
        <name>FMN</name>
        <dbReference type="ChEBI" id="CHEBI:58210"/>
    </ligand>
</feature>
<evidence type="ECO:0000256" key="2">
    <source>
        <dbReference type="ARBA" id="ARBA00022630"/>
    </source>
</evidence>
<dbReference type="Gene3D" id="3.20.20.70">
    <property type="entry name" value="Aldolase class I"/>
    <property type="match status" value="1"/>
</dbReference>
<dbReference type="InterPro" id="IPR037396">
    <property type="entry name" value="FMN_HAD"/>
</dbReference>
<organism evidence="9 10">
    <name type="scientific">Undibacterium pigrum</name>
    <dbReference type="NCBI Taxonomy" id="401470"/>
    <lineage>
        <taxon>Bacteria</taxon>
        <taxon>Pseudomonadati</taxon>
        <taxon>Pseudomonadota</taxon>
        <taxon>Betaproteobacteria</taxon>
        <taxon>Burkholderiales</taxon>
        <taxon>Oxalobacteraceae</taxon>
        <taxon>Undibacterium</taxon>
    </lineage>
</organism>
<feature type="binding site" evidence="7">
    <location>
        <begin position="311"/>
        <end position="315"/>
    </location>
    <ligand>
        <name>FMN</name>
        <dbReference type="ChEBI" id="CHEBI:58210"/>
    </ligand>
</feature>